<dbReference type="RefSeq" id="WP_164029593.1">
    <property type="nucleotide sequence ID" value="NZ_JAABOQ010000002.1"/>
</dbReference>
<comment type="caution">
    <text evidence="2">The sequence shown here is derived from an EMBL/GenBank/DDBJ whole genome shotgun (WGS) entry which is preliminary data.</text>
</comment>
<evidence type="ECO:0000313" key="3">
    <source>
        <dbReference type="Proteomes" id="UP000474296"/>
    </source>
</evidence>
<dbReference type="EMBL" id="JAABOQ010000002">
    <property type="protein sequence ID" value="NER16317.1"/>
    <property type="molecule type" value="Genomic_DNA"/>
</dbReference>
<proteinExistence type="predicted"/>
<protein>
    <recommendedName>
        <fullName evidence="4">Outer membrane beta-barrel protein</fullName>
    </recommendedName>
</protein>
<reference evidence="2 3" key="1">
    <citation type="submission" date="2020-01" db="EMBL/GenBank/DDBJ databases">
        <title>Spongiivirga citrea KCTC 32990T.</title>
        <authorList>
            <person name="Wang G."/>
        </authorList>
    </citation>
    <scope>NUCLEOTIDE SEQUENCE [LARGE SCALE GENOMIC DNA]</scope>
    <source>
        <strain evidence="2 3">KCTC 32990</strain>
    </source>
</reference>
<organism evidence="2 3">
    <name type="scientific">Spongiivirga citrea</name>
    <dbReference type="NCBI Taxonomy" id="1481457"/>
    <lineage>
        <taxon>Bacteria</taxon>
        <taxon>Pseudomonadati</taxon>
        <taxon>Bacteroidota</taxon>
        <taxon>Flavobacteriia</taxon>
        <taxon>Flavobacteriales</taxon>
        <taxon>Flavobacteriaceae</taxon>
        <taxon>Spongiivirga</taxon>
    </lineage>
</organism>
<evidence type="ECO:0000313" key="2">
    <source>
        <dbReference type="EMBL" id="NER16317.1"/>
    </source>
</evidence>
<accession>A0A6M0CLN5</accession>
<evidence type="ECO:0008006" key="4">
    <source>
        <dbReference type="Google" id="ProtNLM"/>
    </source>
</evidence>
<keyword evidence="1" id="KW-0732">Signal</keyword>
<dbReference type="InterPro" id="IPR046111">
    <property type="entry name" value="DUF6048"/>
</dbReference>
<feature type="signal peptide" evidence="1">
    <location>
        <begin position="1"/>
        <end position="19"/>
    </location>
</feature>
<evidence type="ECO:0000256" key="1">
    <source>
        <dbReference type="SAM" id="SignalP"/>
    </source>
</evidence>
<dbReference type="Proteomes" id="UP000474296">
    <property type="component" value="Unassembled WGS sequence"/>
</dbReference>
<name>A0A6M0CLN5_9FLAO</name>
<gene>
    <name evidence="2" type="ORF">GWK10_03805</name>
</gene>
<sequence>MLRYFTSILLLLVSSYMVAQEEAPKDEETPQGELIETARDSISKKDKYGLRFGIDLGRPVFTFLDEENYTGFEIVGDFRISKKLYIAAELGNEEHTIDDKQVNFTAKGSYIKLGVDYQLYNNWYGMDNMIYIGGRYSFSTFSQTLNSFSLIDRNQAVFEENTLSEPGTEFSGLNASWLELVFGAKVELFNNFYMGASVRISRLFTSTEPDSFANLWIPGFNKVTEDSSFGVGFNYTLSYRIPIFKKDR</sequence>
<dbReference type="Pfam" id="PF19515">
    <property type="entry name" value="DUF6048"/>
    <property type="match status" value="1"/>
</dbReference>
<keyword evidence="3" id="KW-1185">Reference proteome</keyword>
<feature type="chain" id="PRO_5026815927" description="Outer membrane beta-barrel protein" evidence="1">
    <location>
        <begin position="20"/>
        <end position="248"/>
    </location>
</feature>
<dbReference type="AlphaFoldDB" id="A0A6M0CLN5"/>